<evidence type="ECO:0000259" key="3">
    <source>
        <dbReference type="Pfam" id="PF26534"/>
    </source>
</evidence>
<feature type="compositionally biased region" description="Low complexity" evidence="1">
    <location>
        <begin position="66"/>
        <end position="76"/>
    </location>
</feature>
<proteinExistence type="predicted"/>
<dbReference type="STRING" id="321146.A0A139GUB7"/>
<evidence type="ECO:0000256" key="1">
    <source>
        <dbReference type="SAM" id="MobiDB-lite"/>
    </source>
</evidence>
<gene>
    <name evidence="4" type="ORF">AC578_826</name>
</gene>
<protein>
    <recommendedName>
        <fullName evidence="3">NTF2-like domain-containing protein</fullName>
    </recommendedName>
</protein>
<evidence type="ECO:0000313" key="5">
    <source>
        <dbReference type="Proteomes" id="UP000070133"/>
    </source>
</evidence>
<dbReference type="Proteomes" id="UP000070133">
    <property type="component" value="Unassembled WGS sequence"/>
</dbReference>
<dbReference type="OrthoDB" id="5596743at2759"/>
<dbReference type="EMBL" id="LFZN01000387">
    <property type="protein sequence ID" value="KXS93793.1"/>
    <property type="molecule type" value="Genomic_DNA"/>
</dbReference>
<feature type="signal peptide" evidence="2">
    <location>
        <begin position="1"/>
        <end position="19"/>
    </location>
</feature>
<feature type="region of interest" description="Disordered" evidence="1">
    <location>
        <begin position="41"/>
        <end position="95"/>
    </location>
</feature>
<feature type="domain" description="NTF2-like" evidence="3">
    <location>
        <begin position="96"/>
        <end position="246"/>
    </location>
</feature>
<sequence length="277" mass="29325">MRATFTALLSLGLATAALAAPGPAWDRPKAYPYGIRGWGKKRQNAPPSYGNDTAPAPTAPAPTAPIPGTTGLPTPGNETSPVPGNGTECPAPEPSTCLTEAQAEDAAEIFQSLIRAYTDELALEALTEDFTDYSSAVNIIRNRGNDAPFVVNEATFVGRAAFMAAQGAQPLIPFDLLGIRYGCDFVTVRWQTLRSAQGQATESNDIPAVGLGVLNTVPDSENIYGFRVQELWSEFNSAAWLVNNGVFTPSAVTTTPFPEETAAPAKRAPAPWEWAGI</sequence>
<evidence type="ECO:0000256" key="2">
    <source>
        <dbReference type="SAM" id="SignalP"/>
    </source>
</evidence>
<keyword evidence="2" id="KW-0732">Signal</keyword>
<dbReference type="AlphaFoldDB" id="A0A139GUB7"/>
<evidence type="ECO:0000313" key="4">
    <source>
        <dbReference type="EMBL" id="KXS93793.1"/>
    </source>
</evidence>
<reference evidence="4 5" key="1">
    <citation type="submission" date="2015-07" db="EMBL/GenBank/DDBJ databases">
        <title>Comparative genomics of the Sigatoka disease complex on banana suggests a link between parallel evolutionary changes in Pseudocercospora fijiensis and Pseudocercospora eumusae and increased virulence on the banana host.</title>
        <authorList>
            <person name="Chang T.-C."/>
            <person name="Salvucci A."/>
            <person name="Crous P.W."/>
            <person name="Stergiopoulos I."/>
        </authorList>
    </citation>
    <scope>NUCLEOTIDE SEQUENCE [LARGE SCALE GENOMIC DNA]</scope>
    <source>
        <strain evidence="4 5">CBS 114824</strain>
    </source>
</reference>
<organism evidence="4 5">
    <name type="scientific">Pseudocercospora eumusae</name>
    <dbReference type="NCBI Taxonomy" id="321146"/>
    <lineage>
        <taxon>Eukaryota</taxon>
        <taxon>Fungi</taxon>
        <taxon>Dikarya</taxon>
        <taxon>Ascomycota</taxon>
        <taxon>Pezizomycotina</taxon>
        <taxon>Dothideomycetes</taxon>
        <taxon>Dothideomycetidae</taxon>
        <taxon>Mycosphaerellales</taxon>
        <taxon>Mycosphaerellaceae</taxon>
        <taxon>Pseudocercospora</taxon>
    </lineage>
</organism>
<dbReference type="InterPro" id="IPR058645">
    <property type="entry name" value="NTF2-like_dom_7"/>
</dbReference>
<comment type="caution">
    <text evidence="4">The sequence shown here is derived from an EMBL/GenBank/DDBJ whole genome shotgun (WGS) entry which is preliminary data.</text>
</comment>
<keyword evidence="5" id="KW-1185">Reference proteome</keyword>
<name>A0A139GUB7_9PEZI</name>
<accession>A0A139GUB7</accession>
<feature type="chain" id="PRO_5007806171" description="NTF2-like domain-containing protein" evidence="2">
    <location>
        <begin position="20"/>
        <end position="277"/>
    </location>
</feature>
<dbReference type="Pfam" id="PF26534">
    <property type="entry name" value="NTF2_7"/>
    <property type="match status" value="1"/>
</dbReference>